<protein>
    <submittedName>
        <fullName evidence="2">Uncharacterized protein</fullName>
    </submittedName>
</protein>
<feature type="compositionally biased region" description="Basic and acidic residues" evidence="1">
    <location>
        <begin position="250"/>
        <end position="260"/>
    </location>
</feature>
<gene>
    <name evidence="2" type="ORF">GCM10023116_27130</name>
</gene>
<feature type="region of interest" description="Disordered" evidence="1">
    <location>
        <begin position="204"/>
        <end position="275"/>
    </location>
</feature>
<comment type="caution">
    <text evidence="2">The sequence shown here is derived from an EMBL/GenBank/DDBJ whole genome shotgun (WGS) entry which is preliminary data.</text>
</comment>
<evidence type="ECO:0000313" key="3">
    <source>
        <dbReference type="Proteomes" id="UP001500604"/>
    </source>
</evidence>
<proteinExistence type="predicted"/>
<evidence type="ECO:0000313" key="2">
    <source>
        <dbReference type="EMBL" id="GAA4650430.1"/>
    </source>
</evidence>
<dbReference type="EMBL" id="BAABFL010000395">
    <property type="protein sequence ID" value="GAA4650430.1"/>
    <property type="molecule type" value="Genomic_DNA"/>
</dbReference>
<dbReference type="Proteomes" id="UP001500604">
    <property type="component" value="Unassembled WGS sequence"/>
</dbReference>
<name>A0ABP8V2V4_9GAMM</name>
<evidence type="ECO:0000256" key="1">
    <source>
        <dbReference type="SAM" id="MobiDB-lite"/>
    </source>
</evidence>
<sequence>MFWAGLAGMQVALASGTNLNQEESIRQDDLEALEGHLVIRFSSATMAGLDSVAGETVKTISAALSHRVITELSDSSLDDLFVLNDDTRLSMVAPLMLQGPDESHAMISANLMIQNRGQDAVMELPLLMDGQLDVDQNQSYVFTVSAVSIPVTWALGQKLVEDEDNGGHKQPARWRGEDGIERTVVWRGRESRNFMPGMPAHPMPYHSPQQLHIPFTPIPKPPLPKSSPLPEPQGVFPEDSKQSPFSSSPKLDKPADKPEFNSDGVSFPSHHSPFS</sequence>
<organism evidence="2 3">
    <name type="scientific">Kistimonas scapharcae</name>
    <dbReference type="NCBI Taxonomy" id="1036133"/>
    <lineage>
        <taxon>Bacteria</taxon>
        <taxon>Pseudomonadati</taxon>
        <taxon>Pseudomonadota</taxon>
        <taxon>Gammaproteobacteria</taxon>
        <taxon>Oceanospirillales</taxon>
        <taxon>Endozoicomonadaceae</taxon>
        <taxon>Kistimonas</taxon>
    </lineage>
</organism>
<reference evidence="3" key="1">
    <citation type="journal article" date="2019" name="Int. J. Syst. Evol. Microbiol.">
        <title>The Global Catalogue of Microorganisms (GCM) 10K type strain sequencing project: providing services to taxonomists for standard genome sequencing and annotation.</title>
        <authorList>
            <consortium name="The Broad Institute Genomics Platform"/>
            <consortium name="The Broad Institute Genome Sequencing Center for Infectious Disease"/>
            <person name="Wu L."/>
            <person name="Ma J."/>
        </authorList>
    </citation>
    <scope>NUCLEOTIDE SEQUENCE [LARGE SCALE GENOMIC DNA]</scope>
    <source>
        <strain evidence="3">JCM 17805</strain>
    </source>
</reference>
<feature type="compositionally biased region" description="Pro residues" evidence="1">
    <location>
        <begin position="216"/>
        <end position="231"/>
    </location>
</feature>
<keyword evidence="3" id="KW-1185">Reference proteome</keyword>
<accession>A0ABP8V2V4</accession>